<dbReference type="Pfam" id="PF00206">
    <property type="entry name" value="Lyase_1"/>
    <property type="match status" value="1"/>
</dbReference>
<sequence>MIATKDIRIEKDFLGEKEVPSVAYYGVQTLRAVENFPITGYRIHPSLITAMAIVKKAAALANMDTGYLVTDIGHEIAEAAQEIVDGKFHDQFIVDPIQGGAGTSINMNTNEVIANRALERMGYEKGEYAKISPNTHVNMAQSTNDAFPTGIHIATLMMLEELLITMEELHAAFRAKAKEFDHVIKMGRTHLQDAVPIRLGQEFEAYSRVLERDIKRIKQSRQHLYEVNMGATAVGTGLNANPTYIEQVVKHLRTFSGFPLVGAEHLVDATQNTDAYTEVSAALKVCMMNMSKIANDLRIMASGPRVGLAEIQLPARQPGSSIMPGKVNPVMAEVINQVAFQVIGNDHTICLASEAGQLELNVMEPVLVFNLIQSISIMNNGFRVFREYCIKGITANEELLKQYVEKSVGIITAVNPHIGYEAASRIAREAIETGKSVRELCLEHGVLTEEELDIILDPFEMTHPEIAGASLLKNKKM</sequence>
<keyword evidence="5 7" id="KW-0456">Lyase</keyword>
<dbReference type="Gene3D" id="1.10.275.10">
    <property type="entry name" value="Fumarase/aspartase (N-terminal domain)"/>
    <property type="match status" value="1"/>
</dbReference>
<dbReference type="SUPFAM" id="SSF48557">
    <property type="entry name" value="L-aspartase-like"/>
    <property type="match status" value="1"/>
</dbReference>
<evidence type="ECO:0000313" key="11">
    <source>
        <dbReference type="Proteomes" id="UP001485505"/>
    </source>
</evidence>
<dbReference type="NCBIfam" id="NF011092">
    <property type="entry name" value="PRK14515.1"/>
    <property type="match status" value="1"/>
</dbReference>
<dbReference type="NCBIfam" id="NF008909">
    <property type="entry name" value="PRK12273.1"/>
    <property type="match status" value="1"/>
</dbReference>
<dbReference type="Proteomes" id="UP001485505">
    <property type="component" value="Chromosome"/>
</dbReference>
<keyword evidence="4" id="KW-0963">Cytoplasm</keyword>
<dbReference type="InterPro" id="IPR051546">
    <property type="entry name" value="Aspartate_Ammonia-Lyase"/>
</dbReference>
<protein>
    <recommendedName>
        <fullName evidence="3 6">Aspartate ammonia-lyase</fullName>
        <shortName evidence="7">Aspartase</shortName>
        <ecNumber evidence="2 6">4.3.1.1</ecNumber>
    </recommendedName>
</protein>
<comment type="similarity">
    <text evidence="1 7">Belongs to the class-II fumarase/aspartase family. Aspartase subfamily.</text>
</comment>
<dbReference type="InterPro" id="IPR004708">
    <property type="entry name" value="ApsA"/>
</dbReference>
<name>A0ABZ2VMA3_9BACI</name>
<dbReference type="Gene3D" id="1.10.40.30">
    <property type="entry name" value="Fumarase/aspartase (C-terminal domain)"/>
    <property type="match status" value="1"/>
</dbReference>
<evidence type="ECO:0000256" key="2">
    <source>
        <dbReference type="ARBA" id="ARBA00012992"/>
    </source>
</evidence>
<evidence type="ECO:0000256" key="3">
    <source>
        <dbReference type="ARBA" id="ARBA00016146"/>
    </source>
</evidence>
<evidence type="ECO:0000313" key="10">
    <source>
        <dbReference type="EMBL" id="WZF30306.1"/>
    </source>
</evidence>
<dbReference type="InterPro" id="IPR020557">
    <property type="entry name" value="Fumarate_lyase_CS"/>
</dbReference>
<evidence type="ECO:0000256" key="6">
    <source>
        <dbReference type="NCBIfam" id="TIGR00839"/>
    </source>
</evidence>
<keyword evidence="11" id="KW-1185">Reference proteome</keyword>
<dbReference type="CDD" id="cd01357">
    <property type="entry name" value="Aspartase"/>
    <property type="match status" value="1"/>
</dbReference>
<dbReference type="RefSeq" id="WP_341518575.1">
    <property type="nucleotide sequence ID" value="NZ_CP151108.1"/>
</dbReference>
<organism evidence="10 11">
    <name type="scientific">Bacillus paramobilis</name>
    <dbReference type="NCBI Taxonomy" id="2817477"/>
    <lineage>
        <taxon>Bacteria</taxon>
        <taxon>Bacillati</taxon>
        <taxon>Bacillota</taxon>
        <taxon>Bacilli</taxon>
        <taxon>Bacillales</taxon>
        <taxon>Bacillaceae</taxon>
        <taxon>Bacillus</taxon>
        <taxon>Bacillus cereus group</taxon>
    </lineage>
</organism>
<evidence type="ECO:0000256" key="1">
    <source>
        <dbReference type="ARBA" id="ARBA00005596"/>
    </source>
</evidence>
<evidence type="ECO:0000256" key="5">
    <source>
        <dbReference type="ARBA" id="ARBA00023239"/>
    </source>
</evidence>
<feature type="domain" description="Fumarate lyase N-terminal" evidence="8">
    <location>
        <begin position="15"/>
        <end position="344"/>
    </location>
</feature>
<comment type="catalytic activity">
    <reaction evidence="7">
        <text>L-aspartate = fumarate + NH4(+)</text>
        <dbReference type="Rhea" id="RHEA:16601"/>
        <dbReference type="ChEBI" id="CHEBI:28938"/>
        <dbReference type="ChEBI" id="CHEBI:29806"/>
        <dbReference type="ChEBI" id="CHEBI:29991"/>
        <dbReference type="EC" id="4.3.1.1"/>
    </reaction>
</comment>
<reference evidence="10 11" key="1">
    <citation type="submission" date="2024-04" db="EMBL/GenBank/DDBJ databases">
        <title>Complete genome sequence of Bacillus mobilis strains derived from soil.</title>
        <authorList>
            <person name="Jung H."/>
            <person name="Choi S."/>
            <person name="Kim Y."/>
            <person name="Han J.A."/>
            <person name="Kim E.Y."/>
            <person name="Lee H.-S."/>
        </authorList>
    </citation>
    <scope>NUCLEOTIDE SEQUENCE [LARGE SCALE GENOMIC DNA]</scope>
    <source>
        <strain evidence="10 11">IMGN7</strain>
    </source>
</reference>
<evidence type="ECO:0000256" key="7">
    <source>
        <dbReference type="RuleBase" id="RU362017"/>
    </source>
</evidence>
<dbReference type="EMBL" id="CP151108">
    <property type="protein sequence ID" value="WZF30306.1"/>
    <property type="molecule type" value="Genomic_DNA"/>
</dbReference>
<feature type="domain" description="Fumarase C C-terminal" evidence="9">
    <location>
        <begin position="410"/>
        <end position="463"/>
    </location>
</feature>
<dbReference type="InterPro" id="IPR018951">
    <property type="entry name" value="Fumarase_C_C"/>
</dbReference>
<dbReference type="PANTHER" id="PTHR42696">
    <property type="entry name" value="ASPARTATE AMMONIA-LYASE"/>
    <property type="match status" value="1"/>
</dbReference>
<dbReference type="NCBIfam" id="TIGR00839">
    <property type="entry name" value="aspA"/>
    <property type="match status" value="1"/>
</dbReference>
<dbReference type="PRINTS" id="PR00149">
    <property type="entry name" value="FUMRATELYASE"/>
</dbReference>
<dbReference type="Gene3D" id="1.20.200.10">
    <property type="entry name" value="Fumarase/aspartase (Central domain)"/>
    <property type="match status" value="1"/>
</dbReference>
<dbReference type="GO" id="GO:0008797">
    <property type="term" value="F:aspartate ammonia-lyase activity"/>
    <property type="evidence" value="ECO:0007669"/>
    <property type="project" value="UniProtKB-EC"/>
</dbReference>
<dbReference type="PRINTS" id="PR00145">
    <property type="entry name" value="ARGSUCLYASE"/>
</dbReference>
<dbReference type="PROSITE" id="PS00163">
    <property type="entry name" value="FUMARATE_LYASES"/>
    <property type="match status" value="1"/>
</dbReference>
<proteinExistence type="inferred from homology"/>
<evidence type="ECO:0000256" key="4">
    <source>
        <dbReference type="ARBA" id="ARBA00022490"/>
    </source>
</evidence>
<dbReference type="PANTHER" id="PTHR42696:SF2">
    <property type="entry name" value="ASPARTATE AMMONIA-LYASE"/>
    <property type="match status" value="1"/>
</dbReference>
<dbReference type="InterPro" id="IPR024083">
    <property type="entry name" value="Fumarase/histidase_N"/>
</dbReference>
<dbReference type="Pfam" id="PF10415">
    <property type="entry name" value="FumaraseC_C"/>
    <property type="match status" value="1"/>
</dbReference>
<dbReference type="InterPro" id="IPR008948">
    <property type="entry name" value="L-Aspartase-like"/>
</dbReference>
<evidence type="ECO:0000259" key="9">
    <source>
        <dbReference type="Pfam" id="PF10415"/>
    </source>
</evidence>
<dbReference type="InterPro" id="IPR022761">
    <property type="entry name" value="Fumarate_lyase_N"/>
</dbReference>
<dbReference type="EC" id="4.3.1.1" evidence="2 6"/>
<accession>A0ABZ2VMA3</accession>
<evidence type="ECO:0000259" key="8">
    <source>
        <dbReference type="Pfam" id="PF00206"/>
    </source>
</evidence>
<gene>
    <name evidence="10" type="primary">aspA</name>
    <name evidence="10" type="ORF">AABL52_23995</name>
</gene>
<dbReference type="InterPro" id="IPR000362">
    <property type="entry name" value="Fumarate_lyase_fam"/>
</dbReference>